<organism evidence="8 9">
    <name type="scientific">Rhizobium aquaticum</name>
    <dbReference type="NCBI Taxonomy" id="1549636"/>
    <lineage>
        <taxon>Bacteria</taxon>
        <taxon>Pseudomonadati</taxon>
        <taxon>Pseudomonadota</taxon>
        <taxon>Alphaproteobacteria</taxon>
        <taxon>Hyphomicrobiales</taxon>
        <taxon>Rhizobiaceae</taxon>
        <taxon>Rhizobium/Agrobacterium group</taxon>
        <taxon>Rhizobium</taxon>
    </lineage>
</organism>
<dbReference type="InterPro" id="IPR009050">
    <property type="entry name" value="Globin-like_sf"/>
</dbReference>
<dbReference type="InterPro" id="IPR044398">
    <property type="entry name" value="Globin-sensor_dom"/>
</dbReference>
<dbReference type="RefSeq" id="WP_354556381.1">
    <property type="nucleotide sequence ID" value="NZ_JBEPMB010000002.1"/>
</dbReference>
<feature type="domain" description="HAMP" evidence="7">
    <location>
        <begin position="202"/>
        <end position="244"/>
    </location>
</feature>
<dbReference type="Pfam" id="PF11563">
    <property type="entry name" value="Protoglobin"/>
    <property type="match status" value="1"/>
</dbReference>
<comment type="similarity">
    <text evidence="2">Belongs to the methyl-accepting chemotaxis (MCP) protein family.</text>
</comment>
<reference evidence="8 9" key="1">
    <citation type="submission" date="2024-06" db="EMBL/GenBank/DDBJ databases">
        <title>Genomic Encyclopedia of Type Strains, Phase IV (KMG-IV): sequencing the most valuable type-strain genomes for metagenomic binning, comparative biology and taxonomic classification.</title>
        <authorList>
            <person name="Goeker M."/>
        </authorList>
    </citation>
    <scope>NUCLEOTIDE SEQUENCE [LARGE SCALE GENOMIC DNA]</scope>
    <source>
        <strain evidence="8 9">DSM 29780</strain>
    </source>
</reference>
<evidence type="ECO:0000256" key="5">
    <source>
        <dbReference type="SAM" id="MobiDB-lite"/>
    </source>
</evidence>
<feature type="domain" description="Methyl-accepting transducer" evidence="6">
    <location>
        <begin position="249"/>
        <end position="478"/>
    </location>
</feature>
<dbReference type="Proteomes" id="UP001549047">
    <property type="component" value="Unassembled WGS sequence"/>
</dbReference>
<keyword evidence="9" id="KW-1185">Reference proteome</keyword>
<gene>
    <name evidence="8" type="ORF">ABID16_002214</name>
</gene>
<dbReference type="InterPro" id="IPR004089">
    <property type="entry name" value="MCPsignal_dom"/>
</dbReference>
<dbReference type="PROSITE" id="PS50111">
    <property type="entry name" value="CHEMOTAXIS_TRANSDUC_2"/>
    <property type="match status" value="1"/>
</dbReference>
<dbReference type="Gene3D" id="1.10.287.950">
    <property type="entry name" value="Methyl-accepting chemotaxis protein"/>
    <property type="match status" value="1"/>
</dbReference>
<keyword evidence="3" id="KW-0807">Transducer</keyword>
<name>A0ABV2IZH3_9HYPH</name>
<comment type="caution">
    <text evidence="8">The sequence shown here is derived from an EMBL/GenBank/DDBJ whole genome shotgun (WGS) entry which is preliminary data.</text>
</comment>
<dbReference type="CDD" id="cd11386">
    <property type="entry name" value="MCP_signal"/>
    <property type="match status" value="1"/>
</dbReference>
<dbReference type="InterPro" id="IPR039379">
    <property type="entry name" value="Protoglobin_sensor_dom"/>
</dbReference>
<keyword evidence="4" id="KW-0175">Coiled coil</keyword>
<evidence type="ECO:0000313" key="8">
    <source>
        <dbReference type="EMBL" id="MET3613885.1"/>
    </source>
</evidence>
<dbReference type="Pfam" id="PF00015">
    <property type="entry name" value="MCPsignal"/>
    <property type="match status" value="1"/>
</dbReference>
<keyword evidence="1" id="KW-0145">Chemotaxis</keyword>
<feature type="coiled-coil region" evidence="4">
    <location>
        <begin position="229"/>
        <end position="256"/>
    </location>
</feature>
<dbReference type="SUPFAM" id="SSF58104">
    <property type="entry name" value="Methyl-accepting chemotaxis protein (MCP) signaling domain"/>
    <property type="match status" value="1"/>
</dbReference>
<accession>A0ABV2IZH3</accession>
<dbReference type="Gene3D" id="1.10.490.10">
    <property type="entry name" value="Globins"/>
    <property type="match status" value="1"/>
</dbReference>
<evidence type="ECO:0000256" key="2">
    <source>
        <dbReference type="ARBA" id="ARBA00029447"/>
    </source>
</evidence>
<dbReference type="PROSITE" id="PS50885">
    <property type="entry name" value="HAMP"/>
    <property type="match status" value="1"/>
</dbReference>
<dbReference type="InterPro" id="IPR012292">
    <property type="entry name" value="Globin/Proto"/>
</dbReference>
<evidence type="ECO:0000256" key="4">
    <source>
        <dbReference type="SAM" id="Coils"/>
    </source>
</evidence>
<sequence length="537" mass="58554">MENGAQNDRSQRQQAGSLFERLRFAGLEAEQTDFLRKNRDNLLPEIEKGLKALFERYQSSPEASAQFESDRQLDRLHSLMSSHWAVLSDARFDSLYAERVKVLSDAEGRMGLDPRWHIAGHSVVLEHLIAGALAARWPKTWFGRKHASAAEAQALVKSIVRLVMVDLEIAVSLRFNELRLGHKQALKEQREEIETSTVALFADTVEALANKDLTVRLSADVPENYADLTQRFNEALDRLREEIDATNARNREGDELTLNIAALSKQAAEVAADCAQRIDLGVTGLKDLTDGVSRNAERSVAAERHVGETRAAVERSGEIVGEAIAAMADIEASAEKIGEIIGVIDDIAFQTNLLALNAGIEAARAGDSGRGFAVVAQEVRALAQRSADAARQIKTLVSETKSQVDSGVQMVGRTQSAIGDIVRQVQDISAAVTGIARDSGAHARGLDQSMAAFSEIRREASRGAEIALSSRAKSDDLHTVILELGDTIRSFRVASREPEHRSSAQPKRAPMIDLGEREDDRAFLPQPSYLAGLGGGR</sequence>
<evidence type="ECO:0000259" key="7">
    <source>
        <dbReference type="PROSITE" id="PS50885"/>
    </source>
</evidence>
<evidence type="ECO:0000313" key="9">
    <source>
        <dbReference type="Proteomes" id="UP001549047"/>
    </source>
</evidence>
<dbReference type="PANTHER" id="PTHR43531">
    <property type="entry name" value="PROTEIN ICFG"/>
    <property type="match status" value="1"/>
</dbReference>
<dbReference type="SUPFAM" id="SSF46458">
    <property type="entry name" value="Globin-like"/>
    <property type="match status" value="1"/>
</dbReference>
<dbReference type="InterPro" id="IPR051310">
    <property type="entry name" value="MCP_chemotaxis"/>
</dbReference>
<feature type="region of interest" description="Disordered" evidence="5">
    <location>
        <begin position="494"/>
        <end position="537"/>
    </location>
</feature>
<evidence type="ECO:0000256" key="1">
    <source>
        <dbReference type="ARBA" id="ARBA00022500"/>
    </source>
</evidence>
<evidence type="ECO:0000259" key="6">
    <source>
        <dbReference type="PROSITE" id="PS50111"/>
    </source>
</evidence>
<dbReference type="SMART" id="SM00283">
    <property type="entry name" value="MA"/>
    <property type="match status" value="1"/>
</dbReference>
<dbReference type="InterPro" id="IPR003660">
    <property type="entry name" value="HAMP_dom"/>
</dbReference>
<dbReference type="EMBL" id="JBEPMB010000002">
    <property type="protein sequence ID" value="MET3613885.1"/>
    <property type="molecule type" value="Genomic_DNA"/>
</dbReference>
<evidence type="ECO:0000256" key="3">
    <source>
        <dbReference type="PROSITE-ProRule" id="PRU00284"/>
    </source>
</evidence>
<proteinExistence type="inferred from homology"/>
<dbReference type="PANTHER" id="PTHR43531:SF11">
    <property type="entry name" value="METHYL-ACCEPTING CHEMOTAXIS PROTEIN 3"/>
    <property type="match status" value="1"/>
</dbReference>
<dbReference type="CDD" id="cd01068">
    <property type="entry name" value="globin_sensor"/>
    <property type="match status" value="1"/>
</dbReference>
<protein>
    <submittedName>
        <fullName evidence="8">Methyl-accepting chemotaxis protein</fullName>
    </submittedName>
</protein>